<keyword evidence="1" id="KW-0812">Transmembrane</keyword>
<dbReference type="OrthoDB" id="8457139at2"/>
<reference evidence="2 3" key="1">
    <citation type="submission" date="2018-04" db="EMBL/GenBank/DDBJ databases">
        <title>Genomic Encyclopedia of Archaeal and Bacterial Type Strains, Phase II (KMG-II): from individual species to whole genera.</title>
        <authorList>
            <person name="Goeker M."/>
        </authorList>
    </citation>
    <scope>NUCLEOTIDE SEQUENCE [LARGE SCALE GENOMIC DNA]</scope>
    <source>
        <strain evidence="2 3">DSM 100977</strain>
    </source>
</reference>
<evidence type="ECO:0000313" key="2">
    <source>
        <dbReference type="EMBL" id="PTX55706.1"/>
    </source>
</evidence>
<accession>A0A2T6BI33</accession>
<feature type="transmembrane region" description="Helical" evidence="1">
    <location>
        <begin position="203"/>
        <end position="225"/>
    </location>
</feature>
<dbReference type="RefSeq" id="WP_107843969.1">
    <property type="nucleotide sequence ID" value="NZ_QBKS01000001.1"/>
</dbReference>
<sequence>MTFSTIPLLFAAQVLFLFVAAAKARARTAYLAAFVVTLALAAWGLTTATMATSGIYDTEAFLRLMPGLWLSTVPFLVVALTLLLPPVRAGLLQMADAVPHHWFVAIQALRVLAIGTLIKTIQGDFPLEVELAIGITDFAFGLSAVWLFAKVRRGTLSHDALMMWHIVGVLIIVLPGGIAMQSGLPGPWRVFHEYPTSQAMLDWPMVLAPSLVVPIFLLLNIFAAVAAHRARARAQVTGDYASASGSECARRDDP</sequence>
<keyword evidence="1" id="KW-0472">Membrane</keyword>
<protein>
    <submittedName>
        <fullName evidence="2">Uncharacterized protein</fullName>
    </submittedName>
</protein>
<keyword evidence="1" id="KW-1133">Transmembrane helix</keyword>
<feature type="transmembrane region" description="Helical" evidence="1">
    <location>
        <begin position="161"/>
        <end position="183"/>
    </location>
</feature>
<name>A0A2T6BI33_9RHOB</name>
<evidence type="ECO:0000256" key="1">
    <source>
        <dbReference type="SAM" id="Phobius"/>
    </source>
</evidence>
<feature type="transmembrane region" description="Helical" evidence="1">
    <location>
        <begin position="68"/>
        <end position="87"/>
    </location>
</feature>
<dbReference type="EMBL" id="QBKS01000001">
    <property type="protein sequence ID" value="PTX55706.1"/>
    <property type="molecule type" value="Genomic_DNA"/>
</dbReference>
<dbReference type="AlphaFoldDB" id="A0A2T6BI33"/>
<feature type="transmembrane region" description="Helical" evidence="1">
    <location>
        <begin position="131"/>
        <end position="149"/>
    </location>
</feature>
<dbReference type="Proteomes" id="UP000243978">
    <property type="component" value="Unassembled WGS sequence"/>
</dbReference>
<keyword evidence="3" id="KW-1185">Reference proteome</keyword>
<evidence type="ECO:0000313" key="3">
    <source>
        <dbReference type="Proteomes" id="UP000243978"/>
    </source>
</evidence>
<feature type="transmembrane region" description="Helical" evidence="1">
    <location>
        <begin position="34"/>
        <end position="56"/>
    </location>
</feature>
<comment type="caution">
    <text evidence="2">The sequence shown here is derived from an EMBL/GenBank/DDBJ whole genome shotgun (WGS) entry which is preliminary data.</text>
</comment>
<gene>
    <name evidence="2" type="ORF">C8N43_0346</name>
</gene>
<organism evidence="2 3">
    <name type="scientific">Litoreibacter ponti</name>
    <dbReference type="NCBI Taxonomy" id="1510457"/>
    <lineage>
        <taxon>Bacteria</taxon>
        <taxon>Pseudomonadati</taxon>
        <taxon>Pseudomonadota</taxon>
        <taxon>Alphaproteobacteria</taxon>
        <taxon>Rhodobacterales</taxon>
        <taxon>Roseobacteraceae</taxon>
        <taxon>Litoreibacter</taxon>
    </lineage>
</organism>
<proteinExistence type="predicted"/>